<evidence type="ECO:0000313" key="3">
    <source>
        <dbReference type="EMBL" id="GAA5029817.1"/>
    </source>
</evidence>
<feature type="compositionally biased region" description="Low complexity" evidence="1">
    <location>
        <begin position="324"/>
        <end position="346"/>
    </location>
</feature>
<evidence type="ECO:0000259" key="2">
    <source>
        <dbReference type="Pfam" id="PF20568"/>
    </source>
</evidence>
<feature type="compositionally biased region" description="Pro residues" evidence="1">
    <location>
        <begin position="395"/>
        <end position="404"/>
    </location>
</feature>
<sequence>MVHIPTRALVTACTLAAALLVAGCGGDSDQASASGASSGEDVYLQPVAAQGPDPFTDSTATGGRAEPGVTRTPQPAASDGAFDPRSTLVVPGSLPGLYGGTRNTGSCDVEQEIRFLAADRSKAGAFAGVVGISRSSIPGFLRGLTSVVLRADTRVTNHGFSDGRATTFQSVLQTGTAVLVDDRGVPRVRCACGNPIGTPAARGSGSGTRGTPWSGYRQSQIVEVAPAPTVISDLTIVDVDDHQWIERPTGHDGHRHDHVVPAPDGSAVTQRPDRSSPGPHDSTPGVGPDGRGTGPDCGTPTAAAPVPSRPTATVPGETPGTATPGSRPPGSDSGSDLAAADAARSGPTRSGTPTGAPSAGNPAAACPTATPSATASGTVQSPPDRSAAPGRSAPAVPPAPPSDPGTPDQDMGPDTVPEDPDVPDGGGLVPEESADTDTIFDAATDVFGS</sequence>
<dbReference type="Proteomes" id="UP001501759">
    <property type="component" value="Unassembled WGS sequence"/>
</dbReference>
<evidence type="ECO:0000256" key="1">
    <source>
        <dbReference type="SAM" id="MobiDB-lite"/>
    </source>
</evidence>
<protein>
    <recommendedName>
        <fullName evidence="2">DUF6777 domain-containing protein</fullName>
    </recommendedName>
</protein>
<reference evidence="4" key="1">
    <citation type="journal article" date="2019" name="Int. J. Syst. Evol. Microbiol.">
        <title>The Global Catalogue of Microorganisms (GCM) 10K type strain sequencing project: providing services to taxonomists for standard genome sequencing and annotation.</title>
        <authorList>
            <consortium name="The Broad Institute Genomics Platform"/>
            <consortium name="The Broad Institute Genome Sequencing Center for Infectious Disease"/>
            <person name="Wu L."/>
            <person name="Ma J."/>
        </authorList>
    </citation>
    <scope>NUCLEOTIDE SEQUENCE [LARGE SCALE GENOMIC DNA]</scope>
    <source>
        <strain evidence="4">JCM 18409</strain>
    </source>
</reference>
<comment type="caution">
    <text evidence="3">The sequence shown here is derived from an EMBL/GenBank/DDBJ whole genome shotgun (WGS) entry which is preliminary data.</text>
</comment>
<feature type="compositionally biased region" description="Basic and acidic residues" evidence="1">
    <location>
        <begin position="245"/>
        <end position="259"/>
    </location>
</feature>
<dbReference type="EMBL" id="BAABKB010000032">
    <property type="protein sequence ID" value="GAA5029817.1"/>
    <property type="molecule type" value="Genomic_DNA"/>
</dbReference>
<accession>A0ABP9JET4</accession>
<dbReference type="Pfam" id="PF20568">
    <property type="entry name" value="DUF6777"/>
    <property type="match status" value="1"/>
</dbReference>
<proteinExistence type="predicted"/>
<feature type="region of interest" description="Disordered" evidence="1">
    <location>
        <begin position="194"/>
        <end position="214"/>
    </location>
</feature>
<evidence type="ECO:0000313" key="4">
    <source>
        <dbReference type="Proteomes" id="UP001501759"/>
    </source>
</evidence>
<organism evidence="3 4">
    <name type="scientific">Streptomyces siamensis</name>
    <dbReference type="NCBI Taxonomy" id="1274986"/>
    <lineage>
        <taxon>Bacteria</taxon>
        <taxon>Bacillati</taxon>
        <taxon>Actinomycetota</taxon>
        <taxon>Actinomycetes</taxon>
        <taxon>Kitasatosporales</taxon>
        <taxon>Streptomycetaceae</taxon>
        <taxon>Streptomyces</taxon>
    </lineage>
</organism>
<name>A0ABP9JET4_9ACTN</name>
<keyword evidence="4" id="KW-1185">Reference proteome</keyword>
<dbReference type="PROSITE" id="PS51257">
    <property type="entry name" value="PROKAR_LIPOPROTEIN"/>
    <property type="match status" value="1"/>
</dbReference>
<feature type="compositionally biased region" description="Low complexity" evidence="1">
    <location>
        <begin position="436"/>
        <end position="449"/>
    </location>
</feature>
<feature type="compositionally biased region" description="Low complexity" evidence="1">
    <location>
        <begin position="358"/>
        <end position="394"/>
    </location>
</feature>
<feature type="region of interest" description="Disordered" evidence="1">
    <location>
        <begin position="47"/>
        <end position="85"/>
    </location>
</feature>
<feature type="region of interest" description="Disordered" evidence="1">
    <location>
        <begin position="245"/>
        <end position="449"/>
    </location>
</feature>
<feature type="domain" description="DUF6777" evidence="2">
    <location>
        <begin position="90"/>
        <end position="250"/>
    </location>
</feature>
<dbReference type="InterPro" id="IPR046704">
    <property type="entry name" value="DUF6777"/>
</dbReference>
<gene>
    <name evidence="3" type="ORF">GCM10023335_69380</name>
</gene>